<name>A0AA90R3B6_9BACI</name>
<gene>
    <name evidence="1" type="ORF">RCG21_31050</name>
</gene>
<accession>A0AA90R3B6</accession>
<dbReference type="RefSeq" id="WP_308914224.1">
    <property type="nucleotide sequence ID" value="NZ_JAVGVR010000001.1"/>
</dbReference>
<dbReference type="Proteomes" id="UP001178888">
    <property type="component" value="Unassembled WGS sequence"/>
</dbReference>
<comment type="caution">
    <text evidence="1">The sequence shown here is derived from an EMBL/GenBank/DDBJ whole genome shotgun (WGS) entry which is preliminary data.</text>
</comment>
<dbReference type="EMBL" id="JAVGVR010000001">
    <property type="protein sequence ID" value="MDQ6600667.1"/>
    <property type="molecule type" value="Genomic_DNA"/>
</dbReference>
<sequence length="52" mass="5873">MKSLLILKESEVNRTEGNLFLTKLVGATIKVATEDEYQDLTPTSDCKNDKRD</sequence>
<dbReference type="AlphaFoldDB" id="A0AA90R3B6"/>
<protein>
    <submittedName>
        <fullName evidence="1">Uncharacterized protein</fullName>
    </submittedName>
</protein>
<evidence type="ECO:0000313" key="2">
    <source>
        <dbReference type="Proteomes" id="UP001178888"/>
    </source>
</evidence>
<proteinExistence type="predicted"/>
<organism evidence="1 2">
    <name type="scientific">Bacillus salipaludis</name>
    <dbReference type="NCBI Taxonomy" id="2547811"/>
    <lineage>
        <taxon>Bacteria</taxon>
        <taxon>Bacillati</taxon>
        <taxon>Bacillota</taxon>
        <taxon>Bacilli</taxon>
        <taxon>Bacillales</taxon>
        <taxon>Bacillaceae</taxon>
        <taxon>Bacillus</taxon>
    </lineage>
</organism>
<reference evidence="1" key="1">
    <citation type="submission" date="2023-08" db="EMBL/GenBank/DDBJ databases">
        <title>Nitrogen cycling bacteria in agricultural field soils.</title>
        <authorList>
            <person name="Jang J."/>
        </authorList>
    </citation>
    <scope>NUCLEOTIDE SEQUENCE</scope>
    <source>
        <strain evidence="1">PS3-36</strain>
    </source>
</reference>
<evidence type="ECO:0000313" key="1">
    <source>
        <dbReference type="EMBL" id="MDQ6600667.1"/>
    </source>
</evidence>
<keyword evidence="2" id="KW-1185">Reference proteome</keyword>